<evidence type="ECO:0000256" key="5">
    <source>
        <dbReference type="PROSITE-ProRule" id="PRU00335"/>
    </source>
</evidence>
<dbReference type="PANTHER" id="PTHR43479:SF11">
    <property type="entry name" value="ACREF_ENVCD OPERON REPRESSOR-RELATED"/>
    <property type="match status" value="1"/>
</dbReference>
<feature type="DNA-binding region" description="H-T-H motif" evidence="5">
    <location>
        <begin position="27"/>
        <end position="46"/>
    </location>
</feature>
<dbReference type="PANTHER" id="PTHR43479">
    <property type="entry name" value="ACREF/ENVCD OPERON REPRESSOR-RELATED"/>
    <property type="match status" value="1"/>
</dbReference>
<keyword evidence="4" id="KW-0804">Transcription</keyword>
<sequence length="189" mass="21900">MRAMKKCEIILKAANEVFLESGYEKSTVKDIAMQAGVGKGTIYEYFSSKEELFTQMMQSVASYVFNDIKEIIFHADSIEELLEGFSKKCILLIDEHADKLQVLTQDLEHISKDLQKWLMNEEIKLHVALTSKLKQFISSKQMKNVQPESAAWTILNMVRLAVHLKLIINEKRTEDFLREQIHILLYGMK</sequence>
<dbReference type="InterPro" id="IPR023772">
    <property type="entry name" value="DNA-bd_HTH_TetR-type_CS"/>
</dbReference>
<protein>
    <submittedName>
        <fullName evidence="7">TetR family transcriptional regulator</fullName>
    </submittedName>
</protein>
<organism evidence="7 8">
    <name type="scientific">Halalkalibacter nanhaiisediminis</name>
    <dbReference type="NCBI Taxonomy" id="688079"/>
    <lineage>
        <taxon>Bacteria</taxon>
        <taxon>Bacillati</taxon>
        <taxon>Bacillota</taxon>
        <taxon>Bacilli</taxon>
        <taxon>Bacillales</taxon>
        <taxon>Bacillaceae</taxon>
        <taxon>Halalkalibacter</taxon>
    </lineage>
</organism>
<dbReference type="Pfam" id="PF00440">
    <property type="entry name" value="TetR_N"/>
    <property type="match status" value="1"/>
</dbReference>
<dbReference type="PROSITE" id="PS50977">
    <property type="entry name" value="HTH_TETR_2"/>
    <property type="match status" value="1"/>
</dbReference>
<name>A0A562QST2_9BACI</name>
<dbReference type="Gene3D" id="1.10.357.10">
    <property type="entry name" value="Tetracycline Repressor, domain 2"/>
    <property type="match status" value="1"/>
</dbReference>
<dbReference type="FunFam" id="1.10.10.60:FF:000141">
    <property type="entry name" value="TetR family transcriptional regulator"/>
    <property type="match status" value="1"/>
</dbReference>
<dbReference type="PROSITE" id="PS01081">
    <property type="entry name" value="HTH_TETR_1"/>
    <property type="match status" value="1"/>
</dbReference>
<keyword evidence="2" id="KW-0805">Transcription regulation</keyword>
<evidence type="ECO:0000256" key="2">
    <source>
        <dbReference type="ARBA" id="ARBA00023015"/>
    </source>
</evidence>
<reference evidence="7 8" key="1">
    <citation type="journal article" date="2015" name="Stand. Genomic Sci.">
        <title>Genomic Encyclopedia of Bacterial and Archaeal Type Strains, Phase III: the genomes of soil and plant-associated and newly described type strains.</title>
        <authorList>
            <person name="Whitman W.B."/>
            <person name="Woyke T."/>
            <person name="Klenk H.P."/>
            <person name="Zhou Y."/>
            <person name="Lilburn T.G."/>
            <person name="Beck B.J."/>
            <person name="De Vos P."/>
            <person name="Vandamme P."/>
            <person name="Eisen J.A."/>
            <person name="Garrity G."/>
            <person name="Hugenholtz P."/>
            <person name="Kyrpides N.C."/>
        </authorList>
    </citation>
    <scope>NUCLEOTIDE SEQUENCE [LARGE SCALE GENOMIC DNA]</scope>
    <source>
        <strain evidence="7 8">CGMCC 1.10116</strain>
    </source>
</reference>
<evidence type="ECO:0000256" key="4">
    <source>
        <dbReference type="ARBA" id="ARBA00023163"/>
    </source>
</evidence>
<accession>A0A562QST2</accession>
<evidence type="ECO:0000256" key="1">
    <source>
        <dbReference type="ARBA" id="ARBA00022491"/>
    </source>
</evidence>
<dbReference type="InterPro" id="IPR001647">
    <property type="entry name" value="HTH_TetR"/>
</dbReference>
<dbReference type="GO" id="GO:0003677">
    <property type="term" value="F:DNA binding"/>
    <property type="evidence" value="ECO:0007669"/>
    <property type="project" value="UniProtKB-UniRule"/>
</dbReference>
<evidence type="ECO:0000313" key="7">
    <source>
        <dbReference type="EMBL" id="TWI59828.1"/>
    </source>
</evidence>
<keyword evidence="3 5" id="KW-0238">DNA-binding</keyword>
<evidence type="ECO:0000256" key="3">
    <source>
        <dbReference type="ARBA" id="ARBA00023125"/>
    </source>
</evidence>
<gene>
    <name evidence="7" type="ORF">IQ10_00250</name>
</gene>
<keyword evidence="8" id="KW-1185">Reference proteome</keyword>
<evidence type="ECO:0000259" key="6">
    <source>
        <dbReference type="PROSITE" id="PS50977"/>
    </source>
</evidence>
<keyword evidence="1" id="KW-0678">Repressor</keyword>
<dbReference type="EMBL" id="VLKZ01000001">
    <property type="protein sequence ID" value="TWI59828.1"/>
    <property type="molecule type" value="Genomic_DNA"/>
</dbReference>
<dbReference type="Proteomes" id="UP000315711">
    <property type="component" value="Unassembled WGS sequence"/>
</dbReference>
<evidence type="ECO:0000313" key="8">
    <source>
        <dbReference type="Proteomes" id="UP000315711"/>
    </source>
</evidence>
<feature type="domain" description="HTH tetR-type" evidence="6">
    <location>
        <begin position="4"/>
        <end position="64"/>
    </location>
</feature>
<dbReference type="GO" id="GO:0045892">
    <property type="term" value="P:negative regulation of DNA-templated transcription"/>
    <property type="evidence" value="ECO:0007669"/>
    <property type="project" value="UniProtKB-ARBA"/>
</dbReference>
<dbReference type="InterPro" id="IPR009057">
    <property type="entry name" value="Homeodomain-like_sf"/>
</dbReference>
<dbReference type="AlphaFoldDB" id="A0A562QST2"/>
<dbReference type="InterPro" id="IPR050624">
    <property type="entry name" value="HTH-type_Tx_Regulator"/>
</dbReference>
<comment type="caution">
    <text evidence="7">The sequence shown here is derived from an EMBL/GenBank/DDBJ whole genome shotgun (WGS) entry which is preliminary data.</text>
</comment>
<dbReference type="SUPFAM" id="SSF46689">
    <property type="entry name" value="Homeodomain-like"/>
    <property type="match status" value="1"/>
</dbReference>
<dbReference type="PRINTS" id="PR00455">
    <property type="entry name" value="HTHTETR"/>
</dbReference>
<dbReference type="Gene3D" id="1.10.10.60">
    <property type="entry name" value="Homeodomain-like"/>
    <property type="match status" value="1"/>
</dbReference>
<proteinExistence type="predicted"/>